<dbReference type="EMBL" id="JANPWB010000012">
    <property type="protein sequence ID" value="KAJ1119259.1"/>
    <property type="molecule type" value="Genomic_DNA"/>
</dbReference>
<sequence length="197" mass="21316">MQSLGGKCDTKEAMGRVSQPCEAMHSRADEWDVAQEGCLAPGKAMMEVQNRLQSLCSQVSSGQAPSGSGLPVCGEEAQPCRGNPKQRSRGDMRNVPVLRRKGNRVLKVTGSVMVRGPLVTTKQCGYRDAAGVGGRIQDTHQIVWGARRTVPGSPDGQQWSLVARLKMAVQQLLMSRANPRGLKYGSSCEAPFMRKYG</sequence>
<keyword evidence="2" id="KW-1185">Reference proteome</keyword>
<gene>
    <name evidence="1" type="ORF">NDU88_007445</name>
</gene>
<dbReference type="AlphaFoldDB" id="A0AAV7NW91"/>
<name>A0AAV7NW91_PLEWA</name>
<reference evidence="1" key="1">
    <citation type="journal article" date="2022" name="bioRxiv">
        <title>Sequencing and chromosome-scale assembly of the giantPleurodeles waltlgenome.</title>
        <authorList>
            <person name="Brown T."/>
            <person name="Elewa A."/>
            <person name="Iarovenko S."/>
            <person name="Subramanian E."/>
            <person name="Araus A.J."/>
            <person name="Petzold A."/>
            <person name="Susuki M."/>
            <person name="Suzuki K.-i.T."/>
            <person name="Hayashi T."/>
            <person name="Toyoda A."/>
            <person name="Oliveira C."/>
            <person name="Osipova E."/>
            <person name="Leigh N.D."/>
            <person name="Simon A."/>
            <person name="Yun M.H."/>
        </authorList>
    </citation>
    <scope>NUCLEOTIDE SEQUENCE</scope>
    <source>
        <strain evidence="1">20211129_DDA</strain>
        <tissue evidence="1">Liver</tissue>
    </source>
</reference>
<organism evidence="1 2">
    <name type="scientific">Pleurodeles waltl</name>
    <name type="common">Iberian ribbed newt</name>
    <dbReference type="NCBI Taxonomy" id="8319"/>
    <lineage>
        <taxon>Eukaryota</taxon>
        <taxon>Metazoa</taxon>
        <taxon>Chordata</taxon>
        <taxon>Craniata</taxon>
        <taxon>Vertebrata</taxon>
        <taxon>Euteleostomi</taxon>
        <taxon>Amphibia</taxon>
        <taxon>Batrachia</taxon>
        <taxon>Caudata</taxon>
        <taxon>Salamandroidea</taxon>
        <taxon>Salamandridae</taxon>
        <taxon>Pleurodelinae</taxon>
        <taxon>Pleurodeles</taxon>
    </lineage>
</organism>
<protein>
    <submittedName>
        <fullName evidence="1">Uncharacterized protein</fullName>
    </submittedName>
</protein>
<evidence type="ECO:0000313" key="2">
    <source>
        <dbReference type="Proteomes" id="UP001066276"/>
    </source>
</evidence>
<accession>A0AAV7NW91</accession>
<evidence type="ECO:0000313" key="1">
    <source>
        <dbReference type="EMBL" id="KAJ1119259.1"/>
    </source>
</evidence>
<comment type="caution">
    <text evidence="1">The sequence shown here is derived from an EMBL/GenBank/DDBJ whole genome shotgun (WGS) entry which is preliminary data.</text>
</comment>
<proteinExistence type="predicted"/>
<dbReference type="Proteomes" id="UP001066276">
    <property type="component" value="Chromosome 8"/>
</dbReference>